<evidence type="ECO:0000256" key="1">
    <source>
        <dbReference type="SAM" id="MobiDB-lite"/>
    </source>
</evidence>
<organism evidence="2 3">
    <name type="scientific">Linderina pennispora</name>
    <dbReference type="NCBI Taxonomy" id="61395"/>
    <lineage>
        <taxon>Eukaryota</taxon>
        <taxon>Fungi</taxon>
        <taxon>Fungi incertae sedis</taxon>
        <taxon>Zoopagomycota</taxon>
        <taxon>Kickxellomycotina</taxon>
        <taxon>Kickxellomycetes</taxon>
        <taxon>Kickxellales</taxon>
        <taxon>Kickxellaceae</taxon>
        <taxon>Linderina</taxon>
    </lineage>
</organism>
<gene>
    <name evidence="2" type="ORF">DL89DRAFT_228718</name>
</gene>
<feature type="non-terminal residue" evidence="2">
    <location>
        <position position="156"/>
    </location>
</feature>
<comment type="caution">
    <text evidence="2">The sequence shown here is derived from an EMBL/GenBank/DDBJ whole genome shotgun (WGS) entry which is preliminary data.</text>
</comment>
<dbReference type="GeneID" id="63801525"/>
<name>A0A1Y1VV55_9FUNG</name>
<sequence length="156" mass="18373">MNAARYKPVAKKIHPVNQPLRPEDQLAETERPDQLTRQTKRLTEERLGQLQIGDGWLTPVEQDYFRERLQEVDKAFAFNDEEMGLLKESIEPPIRIPTVPHEPWDHKPFPMPRALYDRIVGMLKEKRTTGVLEPSIGPYANRWFVIEKKDKTKLRF</sequence>
<protein>
    <submittedName>
        <fullName evidence="2">Uncharacterized protein</fullName>
    </submittedName>
</protein>
<dbReference type="SUPFAM" id="SSF56672">
    <property type="entry name" value="DNA/RNA polymerases"/>
    <property type="match status" value="1"/>
</dbReference>
<proteinExistence type="predicted"/>
<dbReference type="OrthoDB" id="5583367at2759"/>
<evidence type="ECO:0000313" key="3">
    <source>
        <dbReference type="Proteomes" id="UP000193922"/>
    </source>
</evidence>
<dbReference type="RefSeq" id="XP_040739404.1">
    <property type="nucleotide sequence ID" value="XM_040884877.1"/>
</dbReference>
<dbReference type="InterPro" id="IPR043502">
    <property type="entry name" value="DNA/RNA_pol_sf"/>
</dbReference>
<feature type="compositionally biased region" description="Basic and acidic residues" evidence="1">
    <location>
        <begin position="21"/>
        <end position="34"/>
    </location>
</feature>
<dbReference type="AlphaFoldDB" id="A0A1Y1VV55"/>
<dbReference type="EMBL" id="MCFD01000058">
    <property type="protein sequence ID" value="ORX64895.1"/>
    <property type="molecule type" value="Genomic_DNA"/>
</dbReference>
<dbReference type="Proteomes" id="UP000193922">
    <property type="component" value="Unassembled WGS sequence"/>
</dbReference>
<feature type="region of interest" description="Disordered" evidence="1">
    <location>
        <begin position="1"/>
        <end position="40"/>
    </location>
</feature>
<accession>A0A1Y1VV55</accession>
<dbReference type="STRING" id="61395.A0A1Y1VV55"/>
<keyword evidence="3" id="KW-1185">Reference proteome</keyword>
<dbReference type="Gene3D" id="3.10.10.10">
    <property type="entry name" value="HIV Type 1 Reverse Transcriptase, subunit A, domain 1"/>
    <property type="match status" value="1"/>
</dbReference>
<reference evidence="2 3" key="1">
    <citation type="submission" date="2016-07" db="EMBL/GenBank/DDBJ databases">
        <title>Pervasive Adenine N6-methylation of Active Genes in Fungi.</title>
        <authorList>
            <consortium name="DOE Joint Genome Institute"/>
            <person name="Mondo S.J."/>
            <person name="Dannebaum R.O."/>
            <person name="Kuo R.C."/>
            <person name="Labutti K."/>
            <person name="Haridas S."/>
            <person name="Kuo A."/>
            <person name="Salamov A."/>
            <person name="Ahrendt S.R."/>
            <person name="Lipzen A."/>
            <person name="Sullivan W."/>
            <person name="Andreopoulos W.B."/>
            <person name="Clum A."/>
            <person name="Lindquist E."/>
            <person name="Daum C."/>
            <person name="Ramamoorthy G.K."/>
            <person name="Gryganskyi A."/>
            <person name="Culley D."/>
            <person name="Magnuson J.K."/>
            <person name="James T.Y."/>
            <person name="O'Malley M.A."/>
            <person name="Stajich J.E."/>
            <person name="Spatafora J.W."/>
            <person name="Visel A."/>
            <person name="Grigoriev I.V."/>
        </authorList>
    </citation>
    <scope>NUCLEOTIDE SEQUENCE [LARGE SCALE GENOMIC DNA]</scope>
    <source>
        <strain evidence="2 3">ATCC 12442</strain>
    </source>
</reference>
<evidence type="ECO:0000313" key="2">
    <source>
        <dbReference type="EMBL" id="ORX64895.1"/>
    </source>
</evidence>